<dbReference type="InterPro" id="IPR000073">
    <property type="entry name" value="AB_hydrolase_1"/>
</dbReference>
<dbReference type="SUPFAM" id="SSF48452">
    <property type="entry name" value="TPR-like"/>
    <property type="match status" value="1"/>
</dbReference>
<keyword evidence="1" id="KW-0802">TPR repeat</keyword>
<proteinExistence type="predicted"/>
<dbReference type="PROSITE" id="PS50293">
    <property type="entry name" value="TPR_REGION"/>
    <property type="match status" value="1"/>
</dbReference>
<name>A0A1B9DQ35_9FLAO</name>
<evidence type="ECO:0000313" key="4">
    <source>
        <dbReference type="Proteomes" id="UP000093510"/>
    </source>
</evidence>
<protein>
    <recommendedName>
        <fullName evidence="2">AB hydrolase-1 domain-containing protein</fullName>
    </recommendedName>
</protein>
<dbReference type="Proteomes" id="UP000093510">
    <property type="component" value="Unassembled WGS sequence"/>
</dbReference>
<dbReference type="PANTHER" id="PTHR43139:SF52">
    <property type="entry name" value="SI:DKEY-122A22.2"/>
    <property type="match status" value="1"/>
</dbReference>
<dbReference type="AlphaFoldDB" id="A0A1B9DQ35"/>
<keyword evidence="4" id="KW-1185">Reference proteome</keyword>
<feature type="domain" description="AB hydrolase-1" evidence="2">
    <location>
        <begin position="93"/>
        <end position="243"/>
    </location>
</feature>
<dbReference type="Pfam" id="PF13181">
    <property type="entry name" value="TPR_8"/>
    <property type="match status" value="1"/>
</dbReference>
<dbReference type="EMBL" id="LVEP01000054">
    <property type="protein sequence ID" value="OCB71802.1"/>
    <property type="molecule type" value="Genomic_DNA"/>
</dbReference>
<evidence type="ECO:0000259" key="2">
    <source>
        <dbReference type="Pfam" id="PF00561"/>
    </source>
</evidence>
<dbReference type="Gene3D" id="1.25.40.10">
    <property type="entry name" value="Tetratricopeptide repeat domain"/>
    <property type="match status" value="1"/>
</dbReference>
<dbReference type="InterPro" id="IPR052370">
    <property type="entry name" value="Meta-cleavage_hydrolase"/>
</dbReference>
<evidence type="ECO:0000256" key="1">
    <source>
        <dbReference type="PROSITE-ProRule" id="PRU00339"/>
    </source>
</evidence>
<dbReference type="PROSITE" id="PS50005">
    <property type="entry name" value="TPR"/>
    <property type="match status" value="2"/>
</dbReference>
<feature type="repeat" description="TPR" evidence="1">
    <location>
        <begin position="386"/>
        <end position="419"/>
    </location>
</feature>
<dbReference type="OrthoDB" id="9793489at2"/>
<dbReference type="InterPro" id="IPR019734">
    <property type="entry name" value="TPR_rpt"/>
</dbReference>
<feature type="repeat" description="TPR" evidence="1">
    <location>
        <begin position="352"/>
        <end position="385"/>
    </location>
</feature>
<dbReference type="SUPFAM" id="SSF53474">
    <property type="entry name" value="alpha/beta-Hydrolases"/>
    <property type="match status" value="1"/>
</dbReference>
<comment type="caution">
    <text evidence="3">The sequence shown here is derived from an EMBL/GenBank/DDBJ whole genome shotgun (WGS) entry which is preliminary data.</text>
</comment>
<dbReference type="RefSeq" id="WP_066336601.1">
    <property type="nucleotide sequence ID" value="NZ_CP017688.1"/>
</dbReference>
<dbReference type="STRING" id="1763534.GCA_001831475_01992"/>
<gene>
    <name evidence="3" type="ORF">LPBF_11420</name>
</gene>
<dbReference type="SMART" id="SM00028">
    <property type="entry name" value="TPR"/>
    <property type="match status" value="2"/>
</dbReference>
<dbReference type="PANTHER" id="PTHR43139">
    <property type="entry name" value="SI:DKEY-122A22.2"/>
    <property type="match status" value="1"/>
</dbReference>
<accession>A0A1B9DQ35</accession>
<sequence>MELPFRIKFSLSRKLKSYELPAISKWHNVSRYFGATENQEKEKEKIKMKLFLKIVTFFIVFSFQKTQSQIIDTLVDVGNHKLHFNIIKGTGIPILFEAGGGSDGTVWSSILKPIAEITGATLITYDREGFGKSTINTLETEISKHGITNSILDLEIGLKKLGYNKQIMLVSHSFGGYFSTLYSVRNPNLVKSIVLIDVNHNFMEKFVESDLKKQEKLIPEWKKTNLGLFYMASNIRETTKMMSELSIPQNIPVVDLINGISPFKETEKVEYWKECHKKFVESHPKSIGITAFECGHGIWFDNPSLVITTIAKSYAETLNKKQKIEVYERILNYAISSSNNVKKENKTYLHSEDNLNNLGYEYLNKNENEKALETFKLNVLLYPNSGNAYDSYGEILLKLNKKEDAIKMYKRSIELNPENENGKKVIIELSKQ</sequence>
<evidence type="ECO:0000313" key="3">
    <source>
        <dbReference type="EMBL" id="OCB71802.1"/>
    </source>
</evidence>
<organism evidence="3 4">
    <name type="scientific">Flavobacterium crassostreae</name>
    <dbReference type="NCBI Taxonomy" id="1763534"/>
    <lineage>
        <taxon>Bacteria</taxon>
        <taxon>Pseudomonadati</taxon>
        <taxon>Bacteroidota</taxon>
        <taxon>Flavobacteriia</taxon>
        <taxon>Flavobacteriales</taxon>
        <taxon>Flavobacteriaceae</taxon>
        <taxon>Flavobacterium</taxon>
    </lineage>
</organism>
<dbReference type="InterPro" id="IPR011990">
    <property type="entry name" value="TPR-like_helical_dom_sf"/>
</dbReference>
<dbReference type="Pfam" id="PF00561">
    <property type="entry name" value="Abhydrolase_1"/>
    <property type="match status" value="1"/>
</dbReference>
<reference evidence="3 4" key="1">
    <citation type="submission" date="2016-03" db="EMBL/GenBank/DDBJ databases">
        <authorList>
            <person name="Ploux O."/>
        </authorList>
    </citation>
    <scope>NUCLEOTIDE SEQUENCE [LARGE SCALE GENOMIC DNA]</scope>
    <source>
        <strain evidence="3 4">LPB0076</strain>
    </source>
</reference>
<dbReference type="InterPro" id="IPR029058">
    <property type="entry name" value="AB_hydrolase_fold"/>
</dbReference>
<dbReference type="Gene3D" id="3.40.50.1820">
    <property type="entry name" value="alpha/beta hydrolase"/>
    <property type="match status" value="1"/>
</dbReference>